<dbReference type="Proteomes" id="UP000250241">
    <property type="component" value="Chromosome"/>
</dbReference>
<accession>A0A2Z5QZM3</accession>
<dbReference type="AlphaFoldDB" id="A0A2Z5QZM3"/>
<evidence type="ECO:0000313" key="2">
    <source>
        <dbReference type="Proteomes" id="UP000250241"/>
    </source>
</evidence>
<organism evidence="1 2">
    <name type="scientific">Rothia aeria</name>
    <dbReference type="NCBI Taxonomy" id="172042"/>
    <lineage>
        <taxon>Bacteria</taxon>
        <taxon>Bacillati</taxon>
        <taxon>Actinomycetota</taxon>
        <taxon>Actinomycetes</taxon>
        <taxon>Micrococcales</taxon>
        <taxon>Micrococcaceae</taxon>
        <taxon>Rothia</taxon>
    </lineage>
</organism>
<dbReference type="KEGG" id="raj:RA11412_1442"/>
<sequence length="343" mass="38558">MILGLALAELAEVKDNDGALWQELIATITGGTMTITRHARLENRRVSLLLIFEMMRFIDEMRSGSAAAPFMRPIPAQSRPWTRIHYPQAHLDIWWDSTRDEQELPIWEAPMMTEEQGVGAMQSAALGGPCTRIDGSCDTHEREEWTHTQHVPEWFAWLMQHNPDTYAAHSHIRLMRALTQNRVPEVQRTMWLLEASRQVPTAPVYSALALACSAKSVENRAAAAEAIAGLCASNLFDPAGFAHQVRLLLAEKLLTAGRLAKTLEDAAHMSALSGYRVLHVLAELLNEIKPAHQLLDLLGKLCVHYGWRCRFLSILPPHRKHVVLQHPPCVLLLPLSRMLRIPS</sequence>
<name>A0A2Z5QZM3_9MICC</name>
<dbReference type="EMBL" id="AP017895">
    <property type="protein sequence ID" value="BAV87741.1"/>
    <property type="molecule type" value="Genomic_DNA"/>
</dbReference>
<reference evidence="1 2" key="1">
    <citation type="submission" date="2016-10" db="EMBL/GenBank/DDBJ databases">
        <title>Genome sequence of Rothia aeria strain JCM11412.</title>
        <authorList>
            <person name="Nambu T."/>
        </authorList>
    </citation>
    <scope>NUCLEOTIDE SEQUENCE [LARGE SCALE GENOMIC DNA]</scope>
    <source>
        <strain evidence="1 2">JCM 11412</strain>
    </source>
</reference>
<gene>
    <name evidence="1" type="ORF">RA11412_1442</name>
</gene>
<protein>
    <submittedName>
        <fullName evidence="1">Uncharacterized protein</fullName>
    </submittedName>
</protein>
<evidence type="ECO:0000313" key="1">
    <source>
        <dbReference type="EMBL" id="BAV87741.1"/>
    </source>
</evidence>
<proteinExistence type="predicted"/>
<keyword evidence="2" id="KW-1185">Reference proteome</keyword>